<dbReference type="InterPro" id="IPR010982">
    <property type="entry name" value="Lambda_DNA-bd_dom_sf"/>
</dbReference>
<evidence type="ECO:0000259" key="1">
    <source>
        <dbReference type="PROSITE" id="PS50943"/>
    </source>
</evidence>
<dbReference type="SMART" id="SM00530">
    <property type="entry name" value="HTH_XRE"/>
    <property type="match status" value="1"/>
</dbReference>
<evidence type="ECO:0000313" key="3">
    <source>
        <dbReference type="Proteomes" id="UP000248066"/>
    </source>
</evidence>
<dbReference type="RefSeq" id="WP_110515801.1">
    <property type="nucleotide sequence ID" value="NZ_PDOF01000001.1"/>
</dbReference>
<dbReference type="PROSITE" id="PS50943">
    <property type="entry name" value="HTH_CROC1"/>
    <property type="match status" value="1"/>
</dbReference>
<evidence type="ECO:0000313" key="2">
    <source>
        <dbReference type="EMBL" id="PYZ97082.1"/>
    </source>
</evidence>
<gene>
    <name evidence="2" type="ORF">CR205_00290</name>
</gene>
<comment type="caution">
    <text evidence="2">The sequence shown here is derived from an EMBL/GenBank/DDBJ whole genome shotgun (WGS) entry which is preliminary data.</text>
</comment>
<dbReference type="OrthoDB" id="1859224at2"/>
<protein>
    <submittedName>
        <fullName evidence="2">Transcriptional regulator</fullName>
    </submittedName>
</protein>
<dbReference type="SUPFAM" id="SSF47413">
    <property type="entry name" value="lambda repressor-like DNA-binding domains"/>
    <property type="match status" value="1"/>
</dbReference>
<accession>A0A2W0HJ94</accession>
<dbReference type="InterPro" id="IPR013656">
    <property type="entry name" value="PAS_4"/>
</dbReference>
<dbReference type="Gene3D" id="3.30.450.20">
    <property type="entry name" value="PAS domain"/>
    <property type="match status" value="1"/>
</dbReference>
<proteinExistence type="predicted"/>
<dbReference type="EMBL" id="PDOF01000001">
    <property type="protein sequence ID" value="PYZ97082.1"/>
    <property type="molecule type" value="Genomic_DNA"/>
</dbReference>
<dbReference type="AlphaFoldDB" id="A0A2W0HJ94"/>
<dbReference type="CDD" id="cd00093">
    <property type="entry name" value="HTH_XRE"/>
    <property type="match status" value="1"/>
</dbReference>
<dbReference type="Pfam" id="PF01381">
    <property type="entry name" value="HTH_3"/>
    <property type="match status" value="1"/>
</dbReference>
<sequence>MRNWLTALRLDRKLTQEDVAGRAFINRSYYAQIEKGSRNPSIRVAGHIARVLGFNPSAFFMEDFDDPFMSTLSSAPVILSHCDLELRYTWLYNPHPDFSENEWLGKRADELTCHPGGQKLTELKKEVIETGLMKRCVICYPLSSGEAYFDVHAQPLRVRDGSIIGAATMSTDLTYYFKETKNLYIKEEPVIDEC</sequence>
<keyword evidence="3" id="KW-1185">Reference proteome</keyword>
<dbReference type="Pfam" id="PF08448">
    <property type="entry name" value="PAS_4"/>
    <property type="match status" value="1"/>
</dbReference>
<dbReference type="Gene3D" id="1.10.260.40">
    <property type="entry name" value="lambda repressor-like DNA-binding domains"/>
    <property type="match status" value="1"/>
</dbReference>
<dbReference type="InterPro" id="IPR001387">
    <property type="entry name" value="Cro/C1-type_HTH"/>
</dbReference>
<feature type="domain" description="HTH cro/C1-type" evidence="1">
    <location>
        <begin position="5"/>
        <end position="59"/>
    </location>
</feature>
<reference evidence="2 3" key="1">
    <citation type="submission" date="2017-10" db="EMBL/GenBank/DDBJ databases">
        <title>Bacillus sp. nov., a halophilic bacterium isolated from a Yangshapao Lake.</title>
        <authorList>
            <person name="Wang H."/>
        </authorList>
    </citation>
    <scope>NUCLEOTIDE SEQUENCE [LARGE SCALE GENOMIC DNA]</scope>
    <source>
        <strain evidence="2 3">YSP-3</strain>
    </source>
</reference>
<organism evidence="2 3">
    <name type="scientific">Alteribacter lacisalsi</name>
    <dbReference type="NCBI Taxonomy" id="2045244"/>
    <lineage>
        <taxon>Bacteria</taxon>
        <taxon>Bacillati</taxon>
        <taxon>Bacillota</taxon>
        <taxon>Bacilli</taxon>
        <taxon>Bacillales</taxon>
        <taxon>Bacillaceae</taxon>
        <taxon>Alteribacter</taxon>
    </lineage>
</organism>
<dbReference type="GO" id="GO:0003677">
    <property type="term" value="F:DNA binding"/>
    <property type="evidence" value="ECO:0007669"/>
    <property type="project" value="InterPro"/>
</dbReference>
<name>A0A2W0HJ94_9BACI</name>
<dbReference type="Proteomes" id="UP000248066">
    <property type="component" value="Unassembled WGS sequence"/>
</dbReference>